<reference evidence="2 3" key="1">
    <citation type="journal article" date="2023" name="Commun. Biol.">
        <title>Genome analysis of Parmales, the sister group of diatoms, reveals the evolutionary specialization of diatoms from phago-mixotrophs to photoautotrophs.</title>
        <authorList>
            <person name="Ban H."/>
            <person name="Sato S."/>
            <person name="Yoshikawa S."/>
            <person name="Yamada K."/>
            <person name="Nakamura Y."/>
            <person name="Ichinomiya M."/>
            <person name="Sato N."/>
            <person name="Blanc-Mathieu R."/>
            <person name="Endo H."/>
            <person name="Kuwata A."/>
            <person name="Ogata H."/>
        </authorList>
    </citation>
    <scope>NUCLEOTIDE SEQUENCE [LARGE SCALE GENOMIC DNA]</scope>
</reference>
<dbReference type="EMBL" id="BRYB01003568">
    <property type="protein sequence ID" value="GMI38867.1"/>
    <property type="molecule type" value="Genomic_DNA"/>
</dbReference>
<dbReference type="PANTHER" id="PTHR44167">
    <property type="entry name" value="OVARIAN-SPECIFIC SERINE/THREONINE-PROTEIN KINASE LOK-RELATED"/>
    <property type="match status" value="1"/>
</dbReference>
<feature type="domain" description="Protein kinase" evidence="1">
    <location>
        <begin position="1"/>
        <end position="191"/>
    </location>
</feature>
<dbReference type="PROSITE" id="PS50011">
    <property type="entry name" value="PROTEIN_KINASE_DOM"/>
    <property type="match status" value="1"/>
</dbReference>
<organism evidence="2 3">
    <name type="scientific">Tetraparma gracilis</name>
    <dbReference type="NCBI Taxonomy" id="2962635"/>
    <lineage>
        <taxon>Eukaryota</taxon>
        <taxon>Sar</taxon>
        <taxon>Stramenopiles</taxon>
        <taxon>Ochrophyta</taxon>
        <taxon>Bolidophyceae</taxon>
        <taxon>Parmales</taxon>
        <taxon>Triparmaceae</taxon>
        <taxon>Tetraparma</taxon>
    </lineage>
</organism>
<protein>
    <recommendedName>
        <fullName evidence="1">Protein kinase domain-containing protein</fullName>
    </recommendedName>
</protein>
<evidence type="ECO:0000313" key="2">
    <source>
        <dbReference type="EMBL" id="GMI38867.1"/>
    </source>
</evidence>
<dbReference type="InterPro" id="IPR000719">
    <property type="entry name" value="Prot_kinase_dom"/>
</dbReference>
<evidence type="ECO:0000259" key="1">
    <source>
        <dbReference type="PROSITE" id="PS50011"/>
    </source>
</evidence>
<name>A0ABQ6N3N9_9STRA</name>
<dbReference type="Proteomes" id="UP001165060">
    <property type="component" value="Unassembled WGS sequence"/>
</dbReference>
<gene>
    <name evidence="2" type="ORF">TeGR_g12511</name>
</gene>
<dbReference type="SMART" id="SM00220">
    <property type="entry name" value="S_TKc"/>
    <property type="match status" value="1"/>
</dbReference>
<evidence type="ECO:0000313" key="3">
    <source>
        <dbReference type="Proteomes" id="UP001165060"/>
    </source>
</evidence>
<dbReference type="PANTHER" id="PTHR44167:SF24">
    <property type="entry name" value="SERINE_THREONINE-PROTEIN KINASE CHK2"/>
    <property type="match status" value="1"/>
</dbReference>
<keyword evidence="3" id="KW-1185">Reference proteome</keyword>
<dbReference type="Gene3D" id="1.10.510.10">
    <property type="entry name" value="Transferase(Phosphotransferase) domain 1"/>
    <property type="match status" value="1"/>
</dbReference>
<comment type="caution">
    <text evidence="2">The sequence shown here is derived from an EMBL/GenBank/DDBJ whole genome shotgun (WGS) entry which is preliminary data.</text>
</comment>
<dbReference type="InterPro" id="IPR011009">
    <property type="entry name" value="Kinase-like_dom_sf"/>
</dbReference>
<dbReference type="Pfam" id="PF00069">
    <property type="entry name" value="Pkinase"/>
    <property type="match status" value="1"/>
</dbReference>
<dbReference type="SUPFAM" id="SSF56112">
    <property type="entry name" value="Protein kinase-like (PK-like)"/>
    <property type="match status" value="1"/>
</dbReference>
<feature type="non-terminal residue" evidence="2">
    <location>
        <position position="1"/>
    </location>
</feature>
<sequence length="220" mass="24213">YLASYRKSSKSGVSGARLRDMLACVALAAKSVGDAGLVWTDLKLENLVVVDEGSYPDEGKGRRMKVKGIDLESAVRRGTPPRDYSPEACPPEFARAYLKDDADRFKSRGSYDAWSMGMVFYAIATGRSYFEGMKPAKITAILGAGGPGVKEFKPDFSAVRNDQLRDLIEKLCSARERSRLGVAEALLHPYFTSTGFGRWTDVKKANSGEGERVQRKSFFS</sequence>
<proteinExistence type="predicted"/>
<accession>A0ABQ6N3N9</accession>